<dbReference type="PANTHER" id="PTHR36699">
    <property type="entry name" value="LD-TRANSPEPTIDASE"/>
    <property type="match status" value="1"/>
</dbReference>
<dbReference type="EMBL" id="VFRP01000003">
    <property type="protein sequence ID" value="TPE52632.1"/>
    <property type="molecule type" value="Genomic_DNA"/>
</dbReference>
<accession>A0A501WV57</accession>
<evidence type="ECO:0000256" key="1">
    <source>
        <dbReference type="ARBA" id="ARBA00004752"/>
    </source>
</evidence>
<evidence type="ECO:0000256" key="5">
    <source>
        <dbReference type="ARBA" id="ARBA00022984"/>
    </source>
</evidence>
<organism evidence="9 10">
    <name type="scientific">Amaricoccus solimangrovi</name>
    <dbReference type="NCBI Taxonomy" id="2589815"/>
    <lineage>
        <taxon>Bacteria</taxon>
        <taxon>Pseudomonadati</taxon>
        <taxon>Pseudomonadota</taxon>
        <taxon>Alphaproteobacteria</taxon>
        <taxon>Rhodobacterales</taxon>
        <taxon>Paracoccaceae</taxon>
        <taxon>Amaricoccus</taxon>
    </lineage>
</organism>
<protein>
    <recommendedName>
        <fullName evidence="8">L,D-TPase catalytic domain-containing protein</fullName>
    </recommendedName>
</protein>
<dbReference type="CDD" id="cd16913">
    <property type="entry name" value="YkuD_like"/>
    <property type="match status" value="1"/>
</dbReference>
<dbReference type="Gene3D" id="2.40.440.10">
    <property type="entry name" value="L,D-transpeptidase catalytic domain-like"/>
    <property type="match status" value="1"/>
</dbReference>
<feature type="domain" description="L,D-TPase catalytic" evidence="8">
    <location>
        <begin position="61"/>
        <end position="193"/>
    </location>
</feature>
<dbReference type="SUPFAM" id="SSF141523">
    <property type="entry name" value="L,D-transpeptidase catalytic domain-like"/>
    <property type="match status" value="1"/>
</dbReference>
<gene>
    <name evidence="9" type="ORF">FJM51_05495</name>
</gene>
<dbReference type="GO" id="GO:0008360">
    <property type="term" value="P:regulation of cell shape"/>
    <property type="evidence" value="ECO:0007669"/>
    <property type="project" value="UniProtKB-UniRule"/>
</dbReference>
<keyword evidence="10" id="KW-1185">Reference proteome</keyword>
<dbReference type="InterPro" id="IPR005490">
    <property type="entry name" value="LD_TPept_cat_dom"/>
</dbReference>
<dbReference type="GO" id="GO:0016740">
    <property type="term" value="F:transferase activity"/>
    <property type="evidence" value="ECO:0007669"/>
    <property type="project" value="UniProtKB-KW"/>
</dbReference>
<sequence>MDEWTGKGPATPVDDVLERATADRLWTRRNALAVTAGFLGVALAAPARASAYTQRLQPRATQIVVSKKNRAMALMSGKETLRTYRINLGFAPVGPKQRSGDGRTPEGVYYIDRRNPLSDFHLSLGISYPNATDVARCLALGVEPGGDIMIHGGPTRRADRYKKDWTAGCIAVTDGEMEEIWSMVPTGIPIVILA</sequence>
<dbReference type="AlphaFoldDB" id="A0A501WV57"/>
<evidence type="ECO:0000313" key="10">
    <source>
        <dbReference type="Proteomes" id="UP000319255"/>
    </source>
</evidence>
<proteinExistence type="inferred from homology"/>
<keyword evidence="6 7" id="KW-0961">Cell wall biogenesis/degradation</keyword>
<dbReference type="RefSeq" id="WP_140453114.1">
    <property type="nucleotide sequence ID" value="NZ_VFRP01000003.1"/>
</dbReference>
<keyword evidence="4 7" id="KW-0133">Cell shape</keyword>
<reference evidence="9 10" key="1">
    <citation type="submission" date="2019-06" db="EMBL/GenBank/DDBJ databases">
        <title>A novel bacterium of genus Amaricoccus, isolated from marine sediment.</title>
        <authorList>
            <person name="Huang H."/>
            <person name="Mo K."/>
            <person name="Hu Y."/>
        </authorList>
    </citation>
    <scope>NUCLEOTIDE SEQUENCE [LARGE SCALE GENOMIC DNA]</scope>
    <source>
        <strain evidence="9 10">HB172011</strain>
    </source>
</reference>
<dbReference type="GO" id="GO:0009252">
    <property type="term" value="P:peptidoglycan biosynthetic process"/>
    <property type="evidence" value="ECO:0007669"/>
    <property type="project" value="UniProtKB-UniPathway"/>
</dbReference>
<evidence type="ECO:0000256" key="4">
    <source>
        <dbReference type="ARBA" id="ARBA00022960"/>
    </source>
</evidence>
<keyword evidence="3" id="KW-0808">Transferase</keyword>
<comment type="pathway">
    <text evidence="1 7">Cell wall biogenesis; peptidoglycan biosynthesis.</text>
</comment>
<dbReference type="PANTHER" id="PTHR36699:SF1">
    <property type="entry name" value="L,D-TRANSPEPTIDASE YAFK-RELATED"/>
    <property type="match status" value="1"/>
</dbReference>
<dbReference type="UniPathway" id="UPA00219"/>
<dbReference type="Proteomes" id="UP000319255">
    <property type="component" value="Unassembled WGS sequence"/>
</dbReference>
<comment type="caution">
    <text evidence="9">The sequence shown here is derived from an EMBL/GenBank/DDBJ whole genome shotgun (WGS) entry which is preliminary data.</text>
</comment>
<name>A0A501WV57_9RHOB</name>
<evidence type="ECO:0000256" key="6">
    <source>
        <dbReference type="ARBA" id="ARBA00023316"/>
    </source>
</evidence>
<evidence type="ECO:0000313" key="9">
    <source>
        <dbReference type="EMBL" id="TPE52632.1"/>
    </source>
</evidence>
<feature type="active site" description="Proton donor/acceptor" evidence="7">
    <location>
        <position position="151"/>
    </location>
</feature>
<dbReference type="GO" id="GO:0004180">
    <property type="term" value="F:carboxypeptidase activity"/>
    <property type="evidence" value="ECO:0007669"/>
    <property type="project" value="UniProtKB-ARBA"/>
</dbReference>
<evidence type="ECO:0000256" key="3">
    <source>
        <dbReference type="ARBA" id="ARBA00022679"/>
    </source>
</evidence>
<evidence type="ECO:0000256" key="2">
    <source>
        <dbReference type="ARBA" id="ARBA00005992"/>
    </source>
</evidence>
<dbReference type="OrthoDB" id="9809748at2"/>
<evidence type="ECO:0000256" key="7">
    <source>
        <dbReference type="PROSITE-ProRule" id="PRU01373"/>
    </source>
</evidence>
<dbReference type="Pfam" id="PF03734">
    <property type="entry name" value="YkuD"/>
    <property type="match status" value="1"/>
</dbReference>
<comment type="similarity">
    <text evidence="2">Belongs to the YkuD family.</text>
</comment>
<feature type="active site" description="Nucleophile" evidence="7">
    <location>
        <position position="169"/>
    </location>
</feature>
<dbReference type="InterPro" id="IPR038063">
    <property type="entry name" value="Transpep_catalytic_dom"/>
</dbReference>
<keyword evidence="5 7" id="KW-0573">Peptidoglycan synthesis</keyword>
<dbReference type="GO" id="GO:0071555">
    <property type="term" value="P:cell wall organization"/>
    <property type="evidence" value="ECO:0007669"/>
    <property type="project" value="UniProtKB-UniRule"/>
</dbReference>
<dbReference type="PROSITE" id="PS52029">
    <property type="entry name" value="LD_TPASE"/>
    <property type="match status" value="1"/>
</dbReference>
<evidence type="ECO:0000259" key="8">
    <source>
        <dbReference type="PROSITE" id="PS52029"/>
    </source>
</evidence>